<proteinExistence type="predicted"/>
<keyword evidence="1" id="KW-0472">Membrane</keyword>
<keyword evidence="3" id="KW-1185">Reference proteome</keyword>
<sequence length="72" mass="7752">MDQERQNPETISQETIAQERISNEFLTLIGRLFTLGSAIFFIIGAIIGVITAINDINIAEETAAVLTTAATA</sequence>
<evidence type="ECO:0000313" key="3">
    <source>
        <dbReference type="Proteomes" id="UP000682134"/>
    </source>
</evidence>
<evidence type="ECO:0000313" key="2">
    <source>
        <dbReference type="EMBL" id="MBP0727322.1"/>
    </source>
</evidence>
<keyword evidence="1" id="KW-0812">Transmembrane</keyword>
<dbReference type="Proteomes" id="UP000682134">
    <property type="component" value="Unassembled WGS sequence"/>
</dbReference>
<feature type="transmembrane region" description="Helical" evidence="1">
    <location>
        <begin position="32"/>
        <end position="53"/>
    </location>
</feature>
<comment type="caution">
    <text evidence="2">The sequence shown here is derived from an EMBL/GenBank/DDBJ whole genome shotgun (WGS) entry which is preliminary data.</text>
</comment>
<dbReference type="AlphaFoldDB" id="A0A940SIH8"/>
<keyword evidence="1" id="KW-1133">Transmembrane helix</keyword>
<protein>
    <submittedName>
        <fullName evidence="2">Uncharacterized protein</fullName>
    </submittedName>
</protein>
<name>A0A940SIH8_9BACI</name>
<reference evidence="2" key="1">
    <citation type="submission" date="2021-04" db="EMBL/GenBank/DDBJ databases">
        <title>Genome seq and assembly of Bacillus sp.</title>
        <authorList>
            <person name="Chhetri G."/>
        </authorList>
    </citation>
    <scope>NUCLEOTIDE SEQUENCE</scope>
    <source>
        <strain evidence="2">RG28</strain>
    </source>
</reference>
<dbReference type="EMBL" id="JAGIYQ010000024">
    <property type="protein sequence ID" value="MBP0727322.1"/>
    <property type="molecule type" value="Genomic_DNA"/>
</dbReference>
<evidence type="ECO:0000256" key="1">
    <source>
        <dbReference type="SAM" id="Phobius"/>
    </source>
</evidence>
<gene>
    <name evidence="2" type="ORF">J5Y03_19460</name>
</gene>
<dbReference type="RefSeq" id="WP_209407659.1">
    <property type="nucleotide sequence ID" value="NZ_JAGIYQ010000024.1"/>
</dbReference>
<accession>A0A940SIH8</accession>
<organism evidence="2 3">
    <name type="scientific">Gottfriedia endophytica</name>
    <dbReference type="NCBI Taxonomy" id="2820819"/>
    <lineage>
        <taxon>Bacteria</taxon>
        <taxon>Bacillati</taxon>
        <taxon>Bacillota</taxon>
        <taxon>Bacilli</taxon>
        <taxon>Bacillales</taxon>
        <taxon>Bacillaceae</taxon>
        <taxon>Gottfriedia</taxon>
    </lineage>
</organism>